<evidence type="ECO:0000256" key="1">
    <source>
        <dbReference type="ARBA" id="ARBA00001936"/>
    </source>
</evidence>
<dbReference type="GO" id="GO:0004722">
    <property type="term" value="F:protein serine/threonine phosphatase activity"/>
    <property type="evidence" value="ECO:0007669"/>
    <property type="project" value="UniProtKB-EC"/>
</dbReference>
<gene>
    <name evidence="11" type="ORF">KIN20_030385</name>
</gene>
<dbReference type="EMBL" id="JAHQIW010006385">
    <property type="protein sequence ID" value="KAJ1369014.1"/>
    <property type="molecule type" value="Genomic_DNA"/>
</dbReference>
<dbReference type="PROSITE" id="PS51746">
    <property type="entry name" value="PPM_2"/>
    <property type="match status" value="1"/>
</dbReference>
<feature type="compositionally biased region" description="Acidic residues" evidence="9">
    <location>
        <begin position="154"/>
        <end position="164"/>
    </location>
</feature>
<evidence type="ECO:0000256" key="2">
    <source>
        <dbReference type="ARBA" id="ARBA00006702"/>
    </source>
</evidence>
<feature type="compositionally biased region" description="Acidic residues" evidence="9">
    <location>
        <begin position="222"/>
        <end position="263"/>
    </location>
</feature>
<dbReference type="InterPro" id="IPR001932">
    <property type="entry name" value="PPM-type_phosphatase-like_dom"/>
</dbReference>
<name>A0AAD5R4Q9_PARTN</name>
<feature type="region of interest" description="Disordered" evidence="9">
    <location>
        <begin position="49"/>
        <end position="77"/>
    </location>
</feature>
<dbReference type="Pfam" id="PF00481">
    <property type="entry name" value="PP2C"/>
    <property type="match status" value="1"/>
</dbReference>
<keyword evidence="6" id="KW-0460">Magnesium</keyword>
<comment type="cofactor">
    <cofactor evidence="1">
        <name>Mn(2+)</name>
        <dbReference type="ChEBI" id="CHEBI:29035"/>
    </cofactor>
</comment>
<dbReference type="InterPro" id="IPR015655">
    <property type="entry name" value="PP2C"/>
</dbReference>
<feature type="region of interest" description="Disordered" evidence="9">
    <location>
        <begin position="115"/>
        <end position="276"/>
    </location>
</feature>
<dbReference type="EC" id="3.1.3.16" evidence="3"/>
<keyword evidence="4" id="KW-0479">Metal-binding</keyword>
<feature type="compositionally biased region" description="Polar residues" evidence="9">
    <location>
        <begin position="167"/>
        <end position="185"/>
    </location>
</feature>
<feature type="compositionally biased region" description="Basic and acidic residues" evidence="9">
    <location>
        <begin position="49"/>
        <end position="62"/>
    </location>
</feature>
<dbReference type="Gene3D" id="3.60.40.10">
    <property type="entry name" value="PPM-type phosphatase domain"/>
    <property type="match status" value="1"/>
</dbReference>
<keyword evidence="5" id="KW-0378">Hydrolase</keyword>
<dbReference type="Proteomes" id="UP001196413">
    <property type="component" value="Unassembled WGS sequence"/>
</dbReference>
<dbReference type="PANTHER" id="PTHR13832:SF803">
    <property type="entry name" value="PROTEIN PHOSPHATASE 1G"/>
    <property type="match status" value="1"/>
</dbReference>
<keyword evidence="7" id="KW-0904">Protein phosphatase</keyword>
<evidence type="ECO:0000256" key="8">
    <source>
        <dbReference type="ARBA" id="ARBA00023211"/>
    </source>
</evidence>
<dbReference type="GO" id="GO:0046872">
    <property type="term" value="F:metal ion binding"/>
    <property type="evidence" value="ECO:0007669"/>
    <property type="project" value="UniProtKB-KW"/>
</dbReference>
<protein>
    <recommendedName>
        <fullName evidence="3">protein-serine/threonine phosphatase</fullName>
        <ecNumber evidence="3">3.1.3.16</ecNumber>
    </recommendedName>
</protein>
<evidence type="ECO:0000259" key="10">
    <source>
        <dbReference type="PROSITE" id="PS51746"/>
    </source>
</evidence>
<evidence type="ECO:0000256" key="9">
    <source>
        <dbReference type="SAM" id="MobiDB-lite"/>
    </source>
</evidence>
<evidence type="ECO:0000256" key="5">
    <source>
        <dbReference type="ARBA" id="ARBA00022801"/>
    </source>
</evidence>
<comment type="similarity">
    <text evidence="2">Belongs to the PP2C family.</text>
</comment>
<dbReference type="AlphaFoldDB" id="A0AAD5R4Q9"/>
<keyword evidence="12" id="KW-1185">Reference proteome</keyword>
<evidence type="ECO:0000256" key="4">
    <source>
        <dbReference type="ARBA" id="ARBA00022723"/>
    </source>
</evidence>
<proteinExistence type="inferred from homology"/>
<dbReference type="SMART" id="SM00332">
    <property type="entry name" value="PP2Cc"/>
    <property type="match status" value="1"/>
</dbReference>
<organism evidence="11 12">
    <name type="scientific">Parelaphostrongylus tenuis</name>
    <name type="common">Meningeal worm</name>
    <dbReference type="NCBI Taxonomy" id="148309"/>
    <lineage>
        <taxon>Eukaryota</taxon>
        <taxon>Metazoa</taxon>
        <taxon>Ecdysozoa</taxon>
        <taxon>Nematoda</taxon>
        <taxon>Chromadorea</taxon>
        <taxon>Rhabditida</taxon>
        <taxon>Rhabditina</taxon>
        <taxon>Rhabditomorpha</taxon>
        <taxon>Strongyloidea</taxon>
        <taxon>Metastrongylidae</taxon>
        <taxon>Parelaphostrongylus</taxon>
    </lineage>
</organism>
<feature type="domain" description="PPM-type phosphatase" evidence="10">
    <location>
        <begin position="215"/>
        <end position="447"/>
    </location>
</feature>
<reference evidence="11" key="1">
    <citation type="submission" date="2021-06" db="EMBL/GenBank/DDBJ databases">
        <title>Parelaphostrongylus tenuis whole genome reference sequence.</title>
        <authorList>
            <person name="Garwood T.J."/>
            <person name="Larsen P.A."/>
            <person name="Fountain-Jones N.M."/>
            <person name="Garbe J.R."/>
            <person name="Macchietto M.G."/>
            <person name="Kania S.A."/>
            <person name="Gerhold R.W."/>
            <person name="Richards J.E."/>
            <person name="Wolf T.M."/>
        </authorList>
    </citation>
    <scope>NUCLEOTIDE SEQUENCE</scope>
    <source>
        <strain evidence="11">MNPRO001-30</strain>
        <tissue evidence="11">Meninges</tissue>
    </source>
</reference>
<evidence type="ECO:0000313" key="11">
    <source>
        <dbReference type="EMBL" id="KAJ1369014.1"/>
    </source>
</evidence>
<evidence type="ECO:0000256" key="3">
    <source>
        <dbReference type="ARBA" id="ARBA00013081"/>
    </source>
</evidence>
<evidence type="ECO:0000256" key="6">
    <source>
        <dbReference type="ARBA" id="ARBA00022842"/>
    </source>
</evidence>
<evidence type="ECO:0000256" key="7">
    <source>
        <dbReference type="ARBA" id="ARBA00022912"/>
    </source>
</evidence>
<sequence length="449" mass="49369">MRCPDTPLWRFPDYLKEREFWASDDFVATLQQIFVDFDDVLRSEEVMKQLKETEGASERGDDGDNSSDECDRIQTIEESSIPLEEILSRFYRQGYVVGRNPPKSLSSKCCNNKQECNDDKCTKGKRQSQSPTQEPAKRAKTEGNGSLLNKLITEDDGDSTESDCECVNSTTPANDGTVEKSSVIENSKGDNIEDAEMTTPVIKTKQKKVPTNAEKKGASDECIADDEESEDDSDFTEPDIEAEDEECDDEDEVESDDDCEDVDISGGLETPGEDSGTTACVCLMDKQRIVVANAGDSRAVLCRGGTAIDLSIDHKPEDDIEKTRIVNAGGFVNEDGRVNGGLNLSRAFGDHSYKKNLDLPLRDQMITALPDVKVETLQPSDEFIVVACDGIWNSLNSQEVVDFVRERLKLGKSCVDISSELCDHCLAPTTAGDGTGCDNMTVIITTITH</sequence>
<dbReference type="PANTHER" id="PTHR13832">
    <property type="entry name" value="PROTEIN PHOSPHATASE 2C"/>
    <property type="match status" value="1"/>
</dbReference>
<dbReference type="InterPro" id="IPR036457">
    <property type="entry name" value="PPM-type-like_dom_sf"/>
</dbReference>
<accession>A0AAD5R4Q9</accession>
<comment type="caution">
    <text evidence="11">The sequence shown here is derived from an EMBL/GenBank/DDBJ whole genome shotgun (WGS) entry which is preliminary data.</text>
</comment>
<dbReference type="CDD" id="cd00143">
    <property type="entry name" value="PP2Cc"/>
    <property type="match status" value="1"/>
</dbReference>
<evidence type="ECO:0000313" key="12">
    <source>
        <dbReference type="Proteomes" id="UP001196413"/>
    </source>
</evidence>
<keyword evidence="8" id="KW-0464">Manganese</keyword>
<dbReference type="SUPFAM" id="SSF81606">
    <property type="entry name" value="PP2C-like"/>
    <property type="match status" value="1"/>
</dbReference>